<evidence type="ECO:0000313" key="3">
    <source>
        <dbReference type="EMBL" id="WNG48846.1"/>
    </source>
</evidence>
<gene>
    <name evidence="3" type="ORF">F0U60_35575</name>
</gene>
<dbReference type="Proteomes" id="UP001611383">
    <property type="component" value="Chromosome"/>
</dbReference>
<name>A0ABY9X0D2_9BACT</name>
<dbReference type="InterPro" id="IPR041657">
    <property type="entry name" value="HTH_17"/>
</dbReference>
<reference evidence="3 4" key="1">
    <citation type="submission" date="2019-08" db="EMBL/GenBank/DDBJ databases">
        <title>Archangium and Cystobacter genomes.</title>
        <authorList>
            <person name="Chen I.-C.K."/>
            <person name="Wielgoss S."/>
        </authorList>
    </citation>
    <scope>NUCLEOTIDE SEQUENCE [LARGE SCALE GENOMIC DNA]</scope>
    <source>
        <strain evidence="3 4">Cbm 6</strain>
    </source>
</reference>
<accession>A0ABY9X0D2</accession>
<protein>
    <submittedName>
        <fullName evidence="3">Helix-turn-helix domain-containing protein</fullName>
    </submittedName>
</protein>
<dbReference type="InterPro" id="IPR009061">
    <property type="entry name" value="DNA-bd_dom_put_sf"/>
</dbReference>
<organism evidence="3 4">
    <name type="scientific">Archangium minus</name>
    <dbReference type="NCBI Taxonomy" id="83450"/>
    <lineage>
        <taxon>Bacteria</taxon>
        <taxon>Pseudomonadati</taxon>
        <taxon>Myxococcota</taxon>
        <taxon>Myxococcia</taxon>
        <taxon>Myxococcales</taxon>
        <taxon>Cystobacterineae</taxon>
        <taxon>Archangiaceae</taxon>
        <taxon>Archangium</taxon>
    </lineage>
</organism>
<proteinExistence type="predicted"/>
<feature type="domain" description="Helix-turn-helix" evidence="2">
    <location>
        <begin position="22"/>
        <end position="70"/>
    </location>
</feature>
<dbReference type="NCBIfam" id="TIGR01764">
    <property type="entry name" value="excise"/>
    <property type="match status" value="1"/>
</dbReference>
<feature type="region of interest" description="Disordered" evidence="1">
    <location>
        <begin position="70"/>
        <end position="108"/>
    </location>
</feature>
<evidence type="ECO:0000313" key="4">
    <source>
        <dbReference type="Proteomes" id="UP001611383"/>
    </source>
</evidence>
<evidence type="ECO:0000256" key="1">
    <source>
        <dbReference type="SAM" id="MobiDB-lite"/>
    </source>
</evidence>
<evidence type="ECO:0000259" key="2">
    <source>
        <dbReference type="Pfam" id="PF12728"/>
    </source>
</evidence>
<sequence length="108" mass="11831">MREEVRAAPAEARGAVQPDTEFLTVKDAASLDQVSATTVRAWVQSGHLPCLRTGRLWSIRKDQLLSCLERGPSPADTALPLEEGATRRLARRASDASTQTPPVRKERP</sequence>
<dbReference type="Pfam" id="PF12728">
    <property type="entry name" value="HTH_17"/>
    <property type="match status" value="1"/>
</dbReference>
<dbReference type="EMBL" id="CP043494">
    <property type="protein sequence ID" value="WNG48846.1"/>
    <property type="molecule type" value="Genomic_DNA"/>
</dbReference>
<dbReference type="InterPro" id="IPR010093">
    <property type="entry name" value="SinI_DNA-bd"/>
</dbReference>
<dbReference type="SUPFAM" id="SSF46955">
    <property type="entry name" value="Putative DNA-binding domain"/>
    <property type="match status" value="1"/>
</dbReference>
<keyword evidence="4" id="KW-1185">Reference proteome</keyword>